<evidence type="ECO:0000256" key="1">
    <source>
        <dbReference type="SAM" id="MobiDB-lite"/>
    </source>
</evidence>
<dbReference type="Pfam" id="PF26589">
    <property type="entry name" value="DUF8186"/>
    <property type="match status" value="1"/>
</dbReference>
<feature type="compositionally biased region" description="Polar residues" evidence="1">
    <location>
        <begin position="1"/>
        <end position="12"/>
    </location>
</feature>
<evidence type="ECO:0000259" key="3">
    <source>
        <dbReference type="Pfam" id="PF26589"/>
    </source>
</evidence>
<keyword evidence="2" id="KW-1133">Transmembrane helix</keyword>
<dbReference type="InterPro" id="IPR058499">
    <property type="entry name" value="DUF8186"/>
</dbReference>
<feature type="region of interest" description="Disordered" evidence="1">
    <location>
        <begin position="1"/>
        <end position="43"/>
    </location>
</feature>
<dbReference type="AlphaFoldDB" id="A0AAW4PXG2"/>
<evidence type="ECO:0008006" key="7">
    <source>
        <dbReference type="Google" id="ProtNLM"/>
    </source>
</evidence>
<evidence type="ECO:0000259" key="4">
    <source>
        <dbReference type="Pfam" id="PF26590"/>
    </source>
</evidence>
<proteinExistence type="predicted"/>
<keyword evidence="2" id="KW-0812">Transmembrane</keyword>
<protein>
    <recommendedName>
        <fullName evidence="7">Carboxypeptidase regulatory-like domain-containing protein</fullName>
    </recommendedName>
</protein>
<gene>
    <name evidence="5" type="ORF">EGH21_19500</name>
</gene>
<feature type="domain" description="DUF8186" evidence="4">
    <location>
        <begin position="278"/>
        <end position="433"/>
    </location>
</feature>
<dbReference type="RefSeq" id="WP_220620081.1">
    <property type="nucleotide sequence ID" value="NZ_RKLR01000011.1"/>
</dbReference>
<sequence>MAASTEMTTGQASVDRPLVQQGHQCFADDSPRPERPGTDPPAYTHTFDAAFFRAYWSGDPDYRYTSNDSEPAESLSQIGRIPCASDITFRQPPNVEAWNDRELERYRDGSGSAYPTRTSPTSGVVDDTYIEIFAVNPLTVVHQPEGTTQYASPNGTVRTIGSYSGSTPRCPDEDDVEISCHVQSTSVDHVTLYVDGERQDTSSSPTAELQYHNLSGRSTLTVQMQVTVTVEKRWDDPEENDTDVAHPTFTTTVSDSRQVTAYELNESEITVSLADHRNSSGVSMTVPELWRSASFETGDTIHSRWRFYTRSPEGWAAWNSTSGGEAPVSQTVRPLQVHAIPAKRGPLANSDQYSLAAQGRFYELGDDYDRIQRDFVVTHRPGPEARTPLLGPEILLNQSATTTRTERVIIRANNSHSFRAYSSPTVTGIVRGSYTKGGLSASKTVSAYPANMTASVVNRTRNATTLSVTVQSTRGYPVGFGTVTVTARNHTRSHTLQPTERGTFTITLPARGIDRMLLTYRPKYHWWEQSNPVVGDIVATERTTRVESVESTYPLFETIVSLIVATVLWFLPLGLLLYGIDIWTNGRLLGLYSA</sequence>
<keyword evidence="6" id="KW-1185">Reference proteome</keyword>
<dbReference type="InterPro" id="IPR058910">
    <property type="entry name" value="DUF8186_M"/>
</dbReference>
<reference evidence="5 6" key="1">
    <citation type="submission" date="2021-06" db="EMBL/GenBank/DDBJ databases">
        <title>Halomicroarcula sp. a new haloarchaeum isolated from saline soil.</title>
        <authorList>
            <person name="Duran-Viseras A."/>
            <person name="Sanchez-Porro C."/>
            <person name="Ventosa A."/>
        </authorList>
    </citation>
    <scope>NUCLEOTIDE SEQUENCE [LARGE SCALE GENOMIC DNA]</scope>
    <source>
        <strain evidence="5 6">F13</strain>
    </source>
</reference>
<evidence type="ECO:0000313" key="5">
    <source>
        <dbReference type="EMBL" id="MBX0325215.1"/>
    </source>
</evidence>
<dbReference type="Pfam" id="PF26590">
    <property type="entry name" value="DUF8186_M"/>
    <property type="match status" value="1"/>
</dbReference>
<dbReference type="Proteomes" id="UP001430377">
    <property type="component" value="Unassembled WGS sequence"/>
</dbReference>
<accession>A0AAW4PXG2</accession>
<keyword evidence="2" id="KW-0472">Membrane</keyword>
<dbReference type="EMBL" id="RKLR01000011">
    <property type="protein sequence ID" value="MBX0325215.1"/>
    <property type="molecule type" value="Genomic_DNA"/>
</dbReference>
<name>A0AAW4PXG2_9EURY</name>
<evidence type="ECO:0000313" key="6">
    <source>
        <dbReference type="Proteomes" id="UP001430377"/>
    </source>
</evidence>
<feature type="domain" description="DUF8186" evidence="3">
    <location>
        <begin position="108"/>
        <end position="262"/>
    </location>
</feature>
<feature type="transmembrane region" description="Helical" evidence="2">
    <location>
        <begin position="559"/>
        <end position="580"/>
    </location>
</feature>
<organism evidence="5 6">
    <name type="scientific">Haloarcula rubra</name>
    <dbReference type="NCBI Taxonomy" id="2487747"/>
    <lineage>
        <taxon>Archaea</taxon>
        <taxon>Methanobacteriati</taxon>
        <taxon>Methanobacteriota</taxon>
        <taxon>Stenosarchaea group</taxon>
        <taxon>Halobacteria</taxon>
        <taxon>Halobacteriales</taxon>
        <taxon>Haloarculaceae</taxon>
        <taxon>Haloarcula</taxon>
    </lineage>
</organism>
<evidence type="ECO:0000256" key="2">
    <source>
        <dbReference type="SAM" id="Phobius"/>
    </source>
</evidence>
<comment type="caution">
    <text evidence="5">The sequence shown here is derived from an EMBL/GenBank/DDBJ whole genome shotgun (WGS) entry which is preliminary data.</text>
</comment>